<dbReference type="Gene3D" id="3.20.20.210">
    <property type="match status" value="1"/>
</dbReference>
<reference evidence="3" key="1">
    <citation type="submission" date="2016-10" db="EMBL/GenBank/DDBJ databases">
        <authorList>
            <person name="Varghese N."/>
            <person name="Submissions S."/>
        </authorList>
    </citation>
    <scope>NUCLEOTIDE SEQUENCE [LARGE SCALE GENOMIC DNA]</scope>
    <source>
        <strain evidence="3">DSM 16108</strain>
    </source>
</reference>
<dbReference type="SUPFAM" id="SSF51726">
    <property type="entry name" value="UROD/MetE-like"/>
    <property type="match status" value="1"/>
</dbReference>
<dbReference type="RefSeq" id="WP_091898334.1">
    <property type="nucleotide sequence ID" value="NZ_FOSJ01000048.1"/>
</dbReference>
<name>A0A1I4AHA0_9LACT</name>
<dbReference type="EMBL" id="FOSJ01000048">
    <property type="protein sequence ID" value="SFK55119.1"/>
    <property type="molecule type" value="Genomic_DNA"/>
</dbReference>
<dbReference type="CDD" id="cd03311">
    <property type="entry name" value="CIMS_C_terminal_like"/>
    <property type="match status" value="1"/>
</dbReference>
<dbReference type="AlphaFoldDB" id="A0A1I4AHA0"/>
<protein>
    <submittedName>
        <fullName evidence="2">Methionine synthase II (Cobalamin-independent)</fullName>
    </submittedName>
</protein>
<accession>A0A1I4AHA0</accession>
<dbReference type="PANTHER" id="PTHR43844">
    <property type="entry name" value="METHIONINE SYNTHASE"/>
    <property type="match status" value="1"/>
</dbReference>
<feature type="domain" description="Cobalamin-independent methionine synthase MetE C-terminal/archaeal" evidence="1">
    <location>
        <begin position="165"/>
        <end position="342"/>
    </location>
</feature>
<dbReference type="GO" id="GO:0008270">
    <property type="term" value="F:zinc ion binding"/>
    <property type="evidence" value="ECO:0007669"/>
    <property type="project" value="InterPro"/>
</dbReference>
<dbReference type="GO" id="GO:0009086">
    <property type="term" value="P:methionine biosynthetic process"/>
    <property type="evidence" value="ECO:0007669"/>
    <property type="project" value="InterPro"/>
</dbReference>
<dbReference type="NCBIfam" id="NF005085">
    <property type="entry name" value="PRK06520.1"/>
    <property type="match status" value="1"/>
</dbReference>
<dbReference type="OrthoDB" id="6430685at2"/>
<dbReference type="InterPro" id="IPR002629">
    <property type="entry name" value="Met_Synth_C/arc"/>
</dbReference>
<dbReference type="Proteomes" id="UP000199589">
    <property type="component" value="Unassembled WGS sequence"/>
</dbReference>
<sequence>MTTSTQTGPYRVDHVGSLLRPETLKIARSSFEKGEISKGQLKNIEDQEIKRIIEKQKEIGLKAITDGEFRRGWWHLDFMWGINGVEKYRKDHGYKFAGDIESEPLDVRTTDKVSWNKNHEFLDHFKFLQKYVGEDAVSKFSIPSPNQFLHEGIRREEHYSTIEMFCKDLRKVYNEAIQDFYNLGCRYLQIDDVFWGFLAADGIKGELIPEEEWELLKQMAKENIQDIIYNKPDDLTLTTHVCRGNYRSSYAAAGPYYPVARELFDEISYDGYFLEYDDDRSGDFGPLENFTGKGKIVLGLMTSKFPELEDVEVLKDRINEAAKYVPKNQICISPQCGFASTEEGNILTEEEQWAKLSHLIEHVDVLFAD</sequence>
<evidence type="ECO:0000313" key="2">
    <source>
        <dbReference type="EMBL" id="SFK55119.1"/>
    </source>
</evidence>
<evidence type="ECO:0000313" key="3">
    <source>
        <dbReference type="Proteomes" id="UP000199589"/>
    </source>
</evidence>
<evidence type="ECO:0000259" key="1">
    <source>
        <dbReference type="Pfam" id="PF01717"/>
    </source>
</evidence>
<dbReference type="PANTHER" id="PTHR43844:SF1">
    <property type="entry name" value="METHIONINE SYNTHASE"/>
    <property type="match status" value="1"/>
</dbReference>
<dbReference type="InterPro" id="IPR038071">
    <property type="entry name" value="UROD/MetE-like_sf"/>
</dbReference>
<dbReference type="STRING" id="258723.GCA_900169305_01835"/>
<gene>
    <name evidence="2" type="ORF">SAMN04488569_104817</name>
</gene>
<organism evidence="2 3">
    <name type="scientific">Marinilactibacillus piezotolerans</name>
    <dbReference type="NCBI Taxonomy" id="258723"/>
    <lineage>
        <taxon>Bacteria</taxon>
        <taxon>Bacillati</taxon>
        <taxon>Bacillota</taxon>
        <taxon>Bacilli</taxon>
        <taxon>Lactobacillales</taxon>
        <taxon>Carnobacteriaceae</taxon>
        <taxon>Marinilactibacillus</taxon>
    </lineage>
</organism>
<dbReference type="Pfam" id="PF01717">
    <property type="entry name" value="Meth_synt_2"/>
    <property type="match status" value="1"/>
</dbReference>
<proteinExistence type="predicted"/>
<keyword evidence="3" id="KW-1185">Reference proteome</keyword>
<dbReference type="GO" id="GO:0003871">
    <property type="term" value="F:5-methyltetrahydropteroyltriglutamate-homocysteine S-methyltransferase activity"/>
    <property type="evidence" value="ECO:0007669"/>
    <property type="project" value="InterPro"/>
</dbReference>